<accession>A0ABQ0BWS1</accession>
<dbReference type="Proteomes" id="UP001600941">
    <property type="component" value="Unassembled WGS sequence"/>
</dbReference>
<proteinExistence type="predicted"/>
<gene>
    <name evidence="1" type="ORF">K340107D12_37980</name>
</gene>
<organism evidence="1 2">
    <name type="scientific">Blautia parvula</name>
    <dbReference type="NCBI Taxonomy" id="2877527"/>
    <lineage>
        <taxon>Bacteria</taxon>
        <taxon>Bacillati</taxon>
        <taxon>Bacillota</taxon>
        <taxon>Clostridia</taxon>
        <taxon>Lachnospirales</taxon>
        <taxon>Lachnospiraceae</taxon>
        <taxon>Blautia</taxon>
    </lineage>
</organism>
<sequence length="64" mass="7160">MFLLSGFIGLCISGINNLFTYETDFLLQCIVGMLIVLLCERIFICRWNIVEGPGLSAMCILPDD</sequence>
<dbReference type="RefSeq" id="WP_103731967.1">
    <property type="nucleotide sequence ID" value="NZ_AP031413.1"/>
</dbReference>
<dbReference type="EMBL" id="BAABZQ010000001">
    <property type="protein sequence ID" value="GAA6500982.1"/>
    <property type="molecule type" value="Genomic_DNA"/>
</dbReference>
<evidence type="ECO:0000313" key="2">
    <source>
        <dbReference type="Proteomes" id="UP001600941"/>
    </source>
</evidence>
<evidence type="ECO:0000313" key="1">
    <source>
        <dbReference type="EMBL" id="GAA6500982.1"/>
    </source>
</evidence>
<comment type="caution">
    <text evidence="1">The sequence shown here is derived from an EMBL/GenBank/DDBJ whole genome shotgun (WGS) entry which is preliminary data.</text>
</comment>
<protein>
    <submittedName>
        <fullName evidence="1">Uncharacterized protein</fullName>
    </submittedName>
</protein>
<keyword evidence="2" id="KW-1185">Reference proteome</keyword>
<name>A0ABQ0BWS1_9FIRM</name>
<reference evidence="1 2" key="1">
    <citation type="submission" date="2024-04" db="EMBL/GenBank/DDBJ databases">
        <title>Defined microbial consortia suppress multidrug-resistant proinflammatory Enterobacteriaceae via ecological control.</title>
        <authorList>
            <person name="Furuichi M."/>
            <person name="Kawaguchi T."/>
            <person name="Pust M."/>
            <person name="Yasuma K."/>
            <person name="Plichta D."/>
            <person name="Hasegawa N."/>
            <person name="Ohya T."/>
            <person name="Bhattarai S."/>
            <person name="Sasajima S."/>
            <person name="Aoto Y."/>
            <person name="Tuganbaev T."/>
            <person name="Yaginuma M."/>
            <person name="Ueda M."/>
            <person name="Okahashi N."/>
            <person name="Amafuji K."/>
            <person name="Kiridooshi Y."/>
            <person name="Sugita K."/>
            <person name="Strazar M."/>
            <person name="Skelly A."/>
            <person name="Suda W."/>
            <person name="Hattori M."/>
            <person name="Nakamoto N."/>
            <person name="Caballero S."/>
            <person name="Norman J."/>
            <person name="Olle B."/>
            <person name="Tanoue T."/>
            <person name="Arita M."/>
            <person name="Bucci V."/>
            <person name="Atarashi K."/>
            <person name="Xavier R."/>
            <person name="Honda K."/>
        </authorList>
    </citation>
    <scope>NUCLEOTIDE SEQUENCE [LARGE SCALE GENOMIC DNA]</scope>
    <source>
        <strain evidence="2">k34-0107-D12</strain>
    </source>
</reference>